<dbReference type="EMBL" id="JAZHXJ010000449">
    <property type="protein sequence ID" value="KAL1860637.1"/>
    <property type="molecule type" value="Genomic_DNA"/>
</dbReference>
<protein>
    <submittedName>
        <fullName evidence="2">Uncharacterized protein</fullName>
    </submittedName>
</protein>
<accession>A0ABR3WFV8</accession>
<gene>
    <name evidence="2" type="ORF">VTK73DRAFT_7232</name>
</gene>
<reference evidence="2 3" key="1">
    <citation type="journal article" date="2024" name="Commun. Biol.">
        <title>Comparative genomic analysis of thermophilic fungi reveals convergent evolutionary adaptations and gene losses.</title>
        <authorList>
            <person name="Steindorff A.S."/>
            <person name="Aguilar-Pontes M.V."/>
            <person name="Robinson A.J."/>
            <person name="Andreopoulos B."/>
            <person name="LaButti K."/>
            <person name="Kuo A."/>
            <person name="Mondo S."/>
            <person name="Riley R."/>
            <person name="Otillar R."/>
            <person name="Haridas S."/>
            <person name="Lipzen A."/>
            <person name="Grimwood J."/>
            <person name="Schmutz J."/>
            <person name="Clum A."/>
            <person name="Reid I.D."/>
            <person name="Moisan M.C."/>
            <person name="Butler G."/>
            <person name="Nguyen T.T.M."/>
            <person name="Dewar K."/>
            <person name="Conant G."/>
            <person name="Drula E."/>
            <person name="Henrissat B."/>
            <person name="Hansel C."/>
            <person name="Singer S."/>
            <person name="Hutchinson M.I."/>
            <person name="de Vries R.P."/>
            <person name="Natvig D.O."/>
            <person name="Powell A.J."/>
            <person name="Tsang A."/>
            <person name="Grigoriev I.V."/>
        </authorList>
    </citation>
    <scope>NUCLEOTIDE SEQUENCE [LARGE SCALE GENOMIC DNA]</scope>
    <source>
        <strain evidence="2 3">ATCC 24622</strain>
    </source>
</reference>
<evidence type="ECO:0000313" key="3">
    <source>
        <dbReference type="Proteomes" id="UP001586593"/>
    </source>
</evidence>
<keyword evidence="3" id="KW-1185">Reference proteome</keyword>
<feature type="compositionally biased region" description="Acidic residues" evidence="1">
    <location>
        <begin position="240"/>
        <end position="253"/>
    </location>
</feature>
<proteinExistence type="predicted"/>
<evidence type="ECO:0000256" key="1">
    <source>
        <dbReference type="SAM" id="MobiDB-lite"/>
    </source>
</evidence>
<dbReference type="Proteomes" id="UP001586593">
    <property type="component" value="Unassembled WGS sequence"/>
</dbReference>
<organism evidence="2 3">
    <name type="scientific">Phialemonium thermophilum</name>
    <dbReference type="NCBI Taxonomy" id="223376"/>
    <lineage>
        <taxon>Eukaryota</taxon>
        <taxon>Fungi</taxon>
        <taxon>Dikarya</taxon>
        <taxon>Ascomycota</taxon>
        <taxon>Pezizomycotina</taxon>
        <taxon>Sordariomycetes</taxon>
        <taxon>Sordariomycetidae</taxon>
        <taxon>Cephalothecales</taxon>
        <taxon>Cephalothecaceae</taxon>
        <taxon>Phialemonium</taxon>
    </lineage>
</organism>
<name>A0ABR3WFV8_9PEZI</name>
<sequence>MDPLSVAVNILTLITVAGKTAQGLERLIAVHDAPRELFAVLSEVCRHWYLCEVASRRWLTDWQITALRLLLGTVETSLKSVQDSTNPSVLEACRNIAAIRSHLLTVFLALDDLVETKLRKQSAAWGIHRTQVAKVSWLRYASDMRRLLADLRAQTALLSTAMTALNVIQTGSLSSGGPTPSVTFTIQGLSIATSPPADNAEQVPLALQLEQMLKRLSLASPGNGGSPVPQRIEDGQETTAPEEEARGDDEEGEPSFVPTAPGTSGTDGRDETSHAEPSQVVALRATTSTSTCPRFCHCQCHVYTRVRTPKWAKDVFGSIILQSNTALTLARKPCNYLGCRRSGSVAAQFTYYAPAWVWMRAVHVTAARQSVFGLGASVSFSFPRRTPRARIWQLIFVGSVDGVREELETGRASIYDIDAEGESILHVRITFCPHFCLVAVRLTAVYSMPVE</sequence>
<feature type="region of interest" description="Disordered" evidence="1">
    <location>
        <begin position="218"/>
        <end position="277"/>
    </location>
</feature>
<evidence type="ECO:0000313" key="2">
    <source>
        <dbReference type="EMBL" id="KAL1860637.1"/>
    </source>
</evidence>
<comment type="caution">
    <text evidence="2">The sequence shown here is derived from an EMBL/GenBank/DDBJ whole genome shotgun (WGS) entry which is preliminary data.</text>
</comment>